<organism evidence="3 4">
    <name type="scientific">Cyclostephanos tholiformis</name>
    <dbReference type="NCBI Taxonomy" id="382380"/>
    <lineage>
        <taxon>Eukaryota</taxon>
        <taxon>Sar</taxon>
        <taxon>Stramenopiles</taxon>
        <taxon>Ochrophyta</taxon>
        <taxon>Bacillariophyta</taxon>
        <taxon>Coscinodiscophyceae</taxon>
        <taxon>Thalassiosirophycidae</taxon>
        <taxon>Stephanodiscales</taxon>
        <taxon>Stephanodiscaceae</taxon>
        <taxon>Cyclostephanos</taxon>
    </lineage>
</organism>
<reference evidence="3 4" key="1">
    <citation type="submission" date="2024-10" db="EMBL/GenBank/DDBJ databases">
        <title>Updated reference genomes for cyclostephanoid diatoms.</title>
        <authorList>
            <person name="Roberts W.R."/>
            <person name="Alverson A.J."/>
        </authorList>
    </citation>
    <scope>NUCLEOTIDE SEQUENCE [LARGE SCALE GENOMIC DNA]</scope>
    <source>
        <strain evidence="3 4">AJA228-03</strain>
    </source>
</reference>
<evidence type="ECO:0000259" key="2">
    <source>
        <dbReference type="Pfam" id="PF01266"/>
    </source>
</evidence>
<evidence type="ECO:0000256" key="1">
    <source>
        <dbReference type="SAM" id="MobiDB-lite"/>
    </source>
</evidence>
<accession>A0ABD3RFF0</accession>
<dbReference type="Proteomes" id="UP001530377">
    <property type="component" value="Unassembled WGS sequence"/>
</dbReference>
<protein>
    <recommendedName>
        <fullName evidence="2">FAD dependent oxidoreductase domain-containing protein</fullName>
    </recommendedName>
</protein>
<feature type="domain" description="FAD dependent oxidoreductase" evidence="2">
    <location>
        <begin position="23"/>
        <end position="297"/>
    </location>
</feature>
<name>A0ABD3RFF0_9STRA</name>
<gene>
    <name evidence="3" type="ORF">ACHAXA_005719</name>
</gene>
<feature type="compositionally biased region" description="Basic and acidic residues" evidence="1">
    <location>
        <begin position="116"/>
        <end position="132"/>
    </location>
</feature>
<dbReference type="SUPFAM" id="SSF51905">
    <property type="entry name" value="FAD/NAD(P)-binding domain"/>
    <property type="match status" value="1"/>
</dbReference>
<sequence>MSTDNNHQDRDGGDYGNNRMHEVIVIGAGTTGAAAAYHLARHGVRDILVLDMGMVGGGGESLSGHVPPPPPSNSSSSSSHRPHPHIGFGEGGGGGMEVESSYAPNNSGSAVFGYDGDSREGGGRGGRCDDDNRGGPRVIKMIVTLPPYLVLDDFARHHGWDGVCAYLDMARRGLDIELELARELLPRPIGQVKQLGSMMVCDVDDDSICKLRVEYEHLRRLGRVRCEWRDGNDVARVMHGRVRRGGGSRRGGGGGDDDGGDGEFRAKNFGAGIWFPDDARIDSTAYARALLNAAANIGRRRGVGGGGEDGEKFYDDDHHDDDDAPAAVTIVENCSPMTSVATIAAGGGFDDDIDCNLINRRHDSTHHAEVRLANGRILQARHVIVATGGMHVDEHLAGLLTPRYSYLVALPHRPITPRFDHGCRYGCDGNDVTGNDDGGKSMMDMRGDSPNFFTLGFSHDWCVESNFVRISGEDHYSGLKRPRSALRCHNLATWGYDKYPYLDANVPYLQRHGVYSETSDYLPLVGTPYSSSRVCYMVGCNAWGQASLSALASSAPALLGYRDFHPDEIDFIRLCSIGRFVGRYVSESARRKDASSRHRRTMDVDSSPSWSLGTVRPEATRSRL</sequence>
<dbReference type="InterPro" id="IPR036188">
    <property type="entry name" value="FAD/NAD-bd_sf"/>
</dbReference>
<dbReference type="InterPro" id="IPR006076">
    <property type="entry name" value="FAD-dep_OxRdtase"/>
</dbReference>
<keyword evidence="4" id="KW-1185">Reference proteome</keyword>
<evidence type="ECO:0000313" key="4">
    <source>
        <dbReference type="Proteomes" id="UP001530377"/>
    </source>
</evidence>
<dbReference type="Gene3D" id="3.50.50.60">
    <property type="entry name" value="FAD/NAD(P)-binding domain"/>
    <property type="match status" value="1"/>
</dbReference>
<dbReference type="AlphaFoldDB" id="A0ABD3RFF0"/>
<feature type="region of interest" description="Disordered" evidence="1">
    <location>
        <begin position="241"/>
        <end position="262"/>
    </location>
</feature>
<evidence type="ECO:0000313" key="3">
    <source>
        <dbReference type="EMBL" id="KAL3811749.1"/>
    </source>
</evidence>
<feature type="region of interest" description="Disordered" evidence="1">
    <location>
        <begin position="59"/>
        <end position="132"/>
    </location>
</feature>
<dbReference type="PANTHER" id="PTHR13847">
    <property type="entry name" value="SARCOSINE DEHYDROGENASE-RELATED"/>
    <property type="match status" value="1"/>
</dbReference>
<proteinExistence type="predicted"/>
<dbReference type="EMBL" id="JALLPB020000238">
    <property type="protein sequence ID" value="KAL3811749.1"/>
    <property type="molecule type" value="Genomic_DNA"/>
</dbReference>
<feature type="region of interest" description="Disordered" evidence="1">
    <location>
        <begin position="595"/>
        <end position="624"/>
    </location>
</feature>
<comment type="caution">
    <text evidence="3">The sequence shown here is derived from an EMBL/GenBank/DDBJ whole genome shotgun (WGS) entry which is preliminary data.</text>
</comment>
<dbReference type="Pfam" id="PF01266">
    <property type="entry name" value="DAO"/>
    <property type="match status" value="1"/>
</dbReference>